<dbReference type="PANTHER" id="PTHR43278">
    <property type="entry name" value="NAD(P)H-DEPENDENT FMN-CONTAINING OXIDOREDUCTASE YWQN-RELATED"/>
    <property type="match status" value="1"/>
</dbReference>
<reference evidence="4" key="1">
    <citation type="submission" date="2024-05" db="EMBL/GenBank/DDBJ databases">
        <title>Isolation and characterization of Sporomusa carbonis sp. nov., a carboxydotrophic hydrogenogen in the genus of Sporomusa isolated from a charcoal burning pile.</title>
        <authorList>
            <person name="Boeer T."/>
            <person name="Rosenbaum F."/>
            <person name="Eysell L."/>
            <person name="Mueller V."/>
            <person name="Daniel R."/>
            <person name="Poehlein A."/>
        </authorList>
    </citation>
    <scope>NUCLEOTIDE SEQUENCE [LARGE SCALE GENOMIC DNA]</scope>
    <source>
        <strain evidence="4">DSM 10669</strain>
    </source>
</reference>
<organism evidence="4 5">
    <name type="scientific">Sporomusa silvacetica DSM 10669</name>
    <dbReference type="NCBI Taxonomy" id="1123289"/>
    <lineage>
        <taxon>Bacteria</taxon>
        <taxon>Bacillati</taxon>
        <taxon>Bacillota</taxon>
        <taxon>Negativicutes</taxon>
        <taxon>Selenomonadales</taxon>
        <taxon>Sporomusaceae</taxon>
        <taxon>Sporomusa</taxon>
    </lineage>
</organism>
<dbReference type="RefSeq" id="WP_094603991.1">
    <property type="nucleotide sequence ID" value="NZ_CP155573.1"/>
</dbReference>
<proteinExistence type="predicted"/>
<sequence length="253" mass="28148">MKITVINGSPKGKDGNTNLMVAAFLKGAQAAGAETLNIFLADKAINHCRACHTCWFGTPGQCVIQDDMAEILSLGQGTDILVLARPLKYANISSMLKVFIERMIVLCSPYFAQDPKGNRHPKKTAAAEAQSSFYRSKLVMIASGALATRDHFQVISLWVKKLAFYNHTEVIGEIYAPQGNLLNTPEVTLRPIIDNYLQLLETAGKEIVTKNKLTEETEKLLEQNFIPDDIYIEQVNSFFDNLLSKIEHPYLKA</sequence>
<evidence type="ECO:0000256" key="2">
    <source>
        <dbReference type="ARBA" id="ARBA00022643"/>
    </source>
</evidence>
<evidence type="ECO:0000313" key="4">
    <source>
        <dbReference type="EMBL" id="XFO68198.1"/>
    </source>
</evidence>
<keyword evidence="1" id="KW-0285">Flavoprotein</keyword>
<evidence type="ECO:0000259" key="3">
    <source>
        <dbReference type="Pfam" id="PF03358"/>
    </source>
</evidence>
<dbReference type="Pfam" id="PF03358">
    <property type="entry name" value="FMN_red"/>
    <property type="match status" value="1"/>
</dbReference>
<dbReference type="Proteomes" id="UP000216752">
    <property type="component" value="Chromosome"/>
</dbReference>
<accession>A0ABZ3IRT6</accession>
<evidence type="ECO:0000313" key="5">
    <source>
        <dbReference type="Proteomes" id="UP000216752"/>
    </source>
</evidence>
<dbReference type="EMBL" id="CP155573">
    <property type="protein sequence ID" value="XFO68198.1"/>
    <property type="molecule type" value="Genomic_DNA"/>
</dbReference>
<dbReference type="InterPro" id="IPR005025">
    <property type="entry name" value="FMN_Rdtase-like_dom"/>
</dbReference>
<dbReference type="SUPFAM" id="SSF52218">
    <property type="entry name" value="Flavoproteins"/>
    <property type="match status" value="1"/>
</dbReference>
<name>A0ABZ3IRT6_9FIRM</name>
<feature type="domain" description="NADPH-dependent FMN reductase-like" evidence="3">
    <location>
        <begin position="1"/>
        <end position="115"/>
    </location>
</feature>
<protein>
    <recommendedName>
        <fullName evidence="3">NADPH-dependent FMN reductase-like domain-containing protein</fullName>
    </recommendedName>
</protein>
<dbReference type="PANTHER" id="PTHR43278:SF2">
    <property type="entry name" value="IRON-SULFUR FLAVOPROTEIN"/>
    <property type="match status" value="1"/>
</dbReference>
<evidence type="ECO:0000256" key="1">
    <source>
        <dbReference type="ARBA" id="ARBA00022630"/>
    </source>
</evidence>
<keyword evidence="5" id="KW-1185">Reference proteome</keyword>
<dbReference type="Gene3D" id="3.40.50.360">
    <property type="match status" value="1"/>
</dbReference>
<keyword evidence="2" id="KW-0288">FMN</keyword>
<dbReference type="InterPro" id="IPR051796">
    <property type="entry name" value="ISF_SsuE-like"/>
</dbReference>
<dbReference type="InterPro" id="IPR029039">
    <property type="entry name" value="Flavoprotein-like_sf"/>
</dbReference>
<gene>
    <name evidence="4" type="ORF">SPSIL_044180</name>
</gene>